<reference evidence="2" key="1">
    <citation type="submission" date="2014-11" db="EMBL/GenBank/DDBJ databases">
        <authorList>
            <person name="Amaro Gonzalez C."/>
        </authorList>
    </citation>
    <scope>NUCLEOTIDE SEQUENCE</scope>
</reference>
<sequence>MLSYRILIEVHCIYLSHSGQEHLPNDVNANRKINTQTILRPTHLSPPRTVRRIGTETGAPAAPGKTS</sequence>
<name>A0A0E9S792_ANGAN</name>
<evidence type="ECO:0000256" key="1">
    <source>
        <dbReference type="SAM" id="MobiDB-lite"/>
    </source>
</evidence>
<evidence type="ECO:0000313" key="2">
    <source>
        <dbReference type="EMBL" id="JAH37146.1"/>
    </source>
</evidence>
<reference evidence="2" key="2">
    <citation type="journal article" date="2015" name="Fish Shellfish Immunol.">
        <title>Early steps in the European eel (Anguilla anguilla)-Vibrio vulnificus interaction in the gills: Role of the RtxA13 toxin.</title>
        <authorList>
            <person name="Callol A."/>
            <person name="Pajuelo D."/>
            <person name="Ebbesson L."/>
            <person name="Teles M."/>
            <person name="MacKenzie S."/>
            <person name="Amaro C."/>
        </authorList>
    </citation>
    <scope>NUCLEOTIDE SEQUENCE</scope>
</reference>
<accession>A0A0E9S792</accession>
<feature type="region of interest" description="Disordered" evidence="1">
    <location>
        <begin position="43"/>
        <end position="67"/>
    </location>
</feature>
<proteinExistence type="predicted"/>
<dbReference type="AlphaFoldDB" id="A0A0E9S792"/>
<protein>
    <submittedName>
        <fullName evidence="2">Uncharacterized protein</fullName>
    </submittedName>
</protein>
<organism evidence="2">
    <name type="scientific">Anguilla anguilla</name>
    <name type="common">European freshwater eel</name>
    <name type="synonym">Muraena anguilla</name>
    <dbReference type="NCBI Taxonomy" id="7936"/>
    <lineage>
        <taxon>Eukaryota</taxon>
        <taxon>Metazoa</taxon>
        <taxon>Chordata</taxon>
        <taxon>Craniata</taxon>
        <taxon>Vertebrata</taxon>
        <taxon>Euteleostomi</taxon>
        <taxon>Actinopterygii</taxon>
        <taxon>Neopterygii</taxon>
        <taxon>Teleostei</taxon>
        <taxon>Anguilliformes</taxon>
        <taxon>Anguillidae</taxon>
        <taxon>Anguilla</taxon>
    </lineage>
</organism>
<dbReference type="EMBL" id="GBXM01071431">
    <property type="protein sequence ID" value="JAH37146.1"/>
    <property type="molecule type" value="Transcribed_RNA"/>
</dbReference>